<dbReference type="InterPro" id="IPR036514">
    <property type="entry name" value="SGNH_hydro_sf"/>
</dbReference>
<name>A0A1I2ZC60_9RHOB</name>
<reference evidence="2 3" key="1">
    <citation type="submission" date="2016-10" db="EMBL/GenBank/DDBJ databases">
        <authorList>
            <person name="de Groot N.N."/>
        </authorList>
    </citation>
    <scope>NUCLEOTIDE SEQUENCE [LARGE SCALE GENOMIC DNA]</scope>
    <source>
        <strain evidence="2 3">DSM 8537</strain>
    </source>
</reference>
<evidence type="ECO:0000259" key="1">
    <source>
        <dbReference type="Pfam" id="PF17996"/>
    </source>
</evidence>
<dbReference type="InterPro" id="IPR037461">
    <property type="entry name" value="CtCE2-like_dom"/>
</dbReference>
<gene>
    <name evidence="2" type="ORF">SAMN04488021_10816</name>
</gene>
<dbReference type="RefSeq" id="WP_074966731.1">
    <property type="nucleotide sequence ID" value="NZ_CBCRYP010000003.1"/>
</dbReference>
<proteinExistence type="predicted"/>
<organism evidence="2 3">
    <name type="scientific">Paracoccus aminovorans</name>
    <dbReference type="NCBI Taxonomy" id="34004"/>
    <lineage>
        <taxon>Bacteria</taxon>
        <taxon>Pseudomonadati</taxon>
        <taxon>Pseudomonadota</taxon>
        <taxon>Alphaproteobacteria</taxon>
        <taxon>Rhodobacterales</taxon>
        <taxon>Paracoccaceae</taxon>
        <taxon>Paracoccus</taxon>
    </lineage>
</organism>
<accession>A0A1I2ZC60</accession>
<dbReference type="OrthoDB" id="9801375at2"/>
<dbReference type="Pfam" id="PF17996">
    <property type="entry name" value="CE2_N"/>
    <property type="match status" value="1"/>
</dbReference>
<dbReference type="Gene3D" id="3.40.50.1110">
    <property type="entry name" value="SGNH hydrolase"/>
    <property type="match status" value="1"/>
</dbReference>
<dbReference type="Proteomes" id="UP000183635">
    <property type="component" value="Unassembled WGS sequence"/>
</dbReference>
<sequence length="391" mass="40997">MGSARMKWIGTVLLGLALATLGGFLAWPEPSRPVTPVPQLGLAQGTAFQARLLPPQPGLTALPSVATGRAAAGASGQGYRHEWPGFHAMARFEGTGISLRFDDAINRWRVVLDGRSVEVSRPGTQDLRIEGLAPGPHDIRAEKISESPGPALFGGFFLDDPANALPPPAPAARLIEFIGDSDTVGFANTAKRRDCNDAEIYAATDTSRSFGPQVAAALGADYRIIARSGIGLLRNYGGADPDKTMDRLYPLALPGDPAAPALPQRPAGIVVIGLGSNVFGSALAPGERWTDKSQLRHDFGPALADFAAARARENPGALMVLLAFGEYGPELVEAHRAASELLTGKGIGNRLVILANPRRDACLWHPSAADHAMIAESLIQALHTPSAAGGD</sequence>
<dbReference type="CDD" id="cd01831">
    <property type="entry name" value="Endoglucanase_E_like"/>
    <property type="match status" value="1"/>
</dbReference>
<protein>
    <recommendedName>
        <fullName evidence="1">Carbohydrate esterase 2 N-terminal domain-containing protein</fullName>
    </recommendedName>
</protein>
<evidence type="ECO:0000313" key="3">
    <source>
        <dbReference type="Proteomes" id="UP000183635"/>
    </source>
</evidence>
<feature type="domain" description="Carbohydrate esterase 2 N-terminal" evidence="1">
    <location>
        <begin position="68"/>
        <end position="168"/>
    </location>
</feature>
<dbReference type="InterPro" id="IPR052762">
    <property type="entry name" value="PCW_deacetylase/CE"/>
</dbReference>
<dbReference type="Gene3D" id="2.60.120.260">
    <property type="entry name" value="Galactose-binding domain-like"/>
    <property type="match status" value="1"/>
</dbReference>
<dbReference type="SUPFAM" id="SSF52266">
    <property type="entry name" value="SGNH hydrolase"/>
    <property type="match status" value="1"/>
</dbReference>
<dbReference type="PANTHER" id="PTHR37834">
    <property type="entry name" value="GDSL-LIKE LIPASE/ACYLHYDROLASE DOMAIN PROTEIN (AFU_ORTHOLOGUE AFUA_2G00620)"/>
    <property type="match status" value="1"/>
</dbReference>
<dbReference type="EMBL" id="FOPU01000008">
    <property type="protein sequence ID" value="SFH35195.1"/>
    <property type="molecule type" value="Genomic_DNA"/>
</dbReference>
<dbReference type="InterPro" id="IPR040794">
    <property type="entry name" value="CE2_N"/>
</dbReference>
<keyword evidence="3" id="KW-1185">Reference proteome</keyword>
<dbReference type="PANTHER" id="PTHR37834:SF2">
    <property type="entry name" value="ESTERASE, SGNH HYDROLASE-TYPE"/>
    <property type="match status" value="1"/>
</dbReference>
<dbReference type="STRING" id="34004.SAMN04488021_10816"/>
<dbReference type="AlphaFoldDB" id="A0A1I2ZC60"/>
<evidence type="ECO:0000313" key="2">
    <source>
        <dbReference type="EMBL" id="SFH35195.1"/>
    </source>
</evidence>
<dbReference type="GO" id="GO:0052689">
    <property type="term" value="F:carboxylic ester hydrolase activity"/>
    <property type="evidence" value="ECO:0007669"/>
    <property type="project" value="InterPro"/>
</dbReference>